<proteinExistence type="predicted"/>
<keyword evidence="5" id="KW-0411">Iron-sulfur</keyword>
<organism evidence="7">
    <name type="scientific">marine sediment metagenome</name>
    <dbReference type="NCBI Taxonomy" id="412755"/>
    <lineage>
        <taxon>unclassified sequences</taxon>
        <taxon>metagenomes</taxon>
        <taxon>ecological metagenomes</taxon>
    </lineage>
</organism>
<dbReference type="GO" id="GO:0016491">
    <property type="term" value="F:oxidoreductase activity"/>
    <property type="evidence" value="ECO:0007669"/>
    <property type="project" value="UniProtKB-KW"/>
</dbReference>
<evidence type="ECO:0000256" key="5">
    <source>
        <dbReference type="ARBA" id="ARBA00023014"/>
    </source>
</evidence>
<dbReference type="PANTHER" id="PTHR43255">
    <property type="entry name" value="IRON-SULFUR-BINDING OXIDOREDUCTASE FADF-RELATED-RELATED"/>
    <property type="match status" value="1"/>
</dbReference>
<dbReference type="InterPro" id="IPR004017">
    <property type="entry name" value="Cys_rich_dom"/>
</dbReference>
<dbReference type="InterPro" id="IPR051460">
    <property type="entry name" value="HdrC_iron-sulfur_subunit"/>
</dbReference>
<dbReference type="PANTHER" id="PTHR43255:SF1">
    <property type="entry name" value="IRON-SULFUR-BINDING OXIDOREDUCTASE FADF-RELATED"/>
    <property type="match status" value="1"/>
</dbReference>
<keyword evidence="2" id="KW-0479">Metal-binding</keyword>
<gene>
    <name evidence="7" type="ORF">LCGC14_1032610</name>
</gene>
<dbReference type="Gene3D" id="3.30.70.20">
    <property type="match status" value="1"/>
</dbReference>
<dbReference type="EMBL" id="LAZR01004199">
    <property type="protein sequence ID" value="KKN10832.1"/>
    <property type="molecule type" value="Genomic_DNA"/>
</dbReference>
<evidence type="ECO:0000259" key="6">
    <source>
        <dbReference type="PROSITE" id="PS51379"/>
    </source>
</evidence>
<dbReference type="AlphaFoldDB" id="A0A0F9NFW7"/>
<protein>
    <recommendedName>
        <fullName evidence="6">4Fe-4S ferredoxin-type domain-containing protein</fullName>
    </recommendedName>
</protein>
<evidence type="ECO:0000256" key="3">
    <source>
        <dbReference type="ARBA" id="ARBA00023002"/>
    </source>
</evidence>
<dbReference type="InterPro" id="IPR017900">
    <property type="entry name" value="4Fe4S_Fe_S_CS"/>
</dbReference>
<comment type="caution">
    <text evidence="7">The sequence shown here is derived from an EMBL/GenBank/DDBJ whole genome shotgun (WGS) entry which is preliminary data.</text>
</comment>
<keyword evidence="1" id="KW-0004">4Fe-4S</keyword>
<evidence type="ECO:0000313" key="7">
    <source>
        <dbReference type="EMBL" id="KKN10832.1"/>
    </source>
</evidence>
<dbReference type="InterPro" id="IPR017896">
    <property type="entry name" value="4Fe4S_Fe-S-bd"/>
</dbReference>
<evidence type="ECO:0000256" key="1">
    <source>
        <dbReference type="ARBA" id="ARBA00022485"/>
    </source>
</evidence>
<keyword evidence="4" id="KW-0408">Iron</keyword>
<name>A0A0F9NFW7_9ZZZZ</name>
<evidence type="ECO:0000256" key="2">
    <source>
        <dbReference type="ARBA" id="ARBA00022723"/>
    </source>
</evidence>
<dbReference type="PROSITE" id="PS51379">
    <property type="entry name" value="4FE4S_FER_2"/>
    <property type="match status" value="1"/>
</dbReference>
<reference evidence="7" key="1">
    <citation type="journal article" date="2015" name="Nature">
        <title>Complex archaea that bridge the gap between prokaryotes and eukaryotes.</title>
        <authorList>
            <person name="Spang A."/>
            <person name="Saw J.H."/>
            <person name="Jorgensen S.L."/>
            <person name="Zaremba-Niedzwiedzka K."/>
            <person name="Martijn J."/>
            <person name="Lind A.E."/>
            <person name="van Eijk R."/>
            <person name="Schleper C."/>
            <person name="Guy L."/>
            <person name="Ettema T.J."/>
        </authorList>
    </citation>
    <scope>NUCLEOTIDE SEQUENCE</scope>
</reference>
<dbReference type="PROSITE" id="PS00198">
    <property type="entry name" value="4FE4S_FER_1"/>
    <property type="match status" value="1"/>
</dbReference>
<feature type="domain" description="4Fe-4S ferredoxin-type" evidence="6">
    <location>
        <begin position="1"/>
        <end position="29"/>
    </location>
</feature>
<dbReference type="GO" id="GO:0051539">
    <property type="term" value="F:4 iron, 4 sulfur cluster binding"/>
    <property type="evidence" value="ECO:0007669"/>
    <property type="project" value="UniProtKB-KW"/>
</dbReference>
<dbReference type="SUPFAM" id="SSF54862">
    <property type="entry name" value="4Fe-4S ferredoxins"/>
    <property type="match status" value="1"/>
</dbReference>
<sequence length="394" mass="45335">MMFIEENCERCGSCLSKCPYLDVSEEKAKEEIIKMIETRTASEFLDDCLECAYCNTICPTKSNPRELIREITIKAIREKGLLGLNLMSDQIPLNRATISLGFESETKQKNLKDYLHPPKSEKMFFLGCSLSYRHTDLVNSKILDEFPKIGGLKYCCGGYVKNFGTEEVILKGKALLEEFELFGVSEFIIICPGCTRMMKDVYSNLIPEFQEKIKVKTFSQYLIEKYHNDELTFTNKIRKRITFHDPCAWRSLDSEVFDAPRELLEILGVELVEMKHKRKKTLCCGSSCMYSKHERFKEVSEMRISEAEEVEAELIAVSCTGCLALAKPSRNKNIETYHLLELAQIAIGEKPPHRTIEISEKLNDLVNKTINENPYLIKDKYLIKDGKIHRVQVD</sequence>
<dbReference type="GO" id="GO:0046872">
    <property type="term" value="F:metal ion binding"/>
    <property type="evidence" value="ECO:0007669"/>
    <property type="project" value="UniProtKB-KW"/>
</dbReference>
<evidence type="ECO:0000256" key="4">
    <source>
        <dbReference type="ARBA" id="ARBA00023004"/>
    </source>
</evidence>
<dbReference type="Pfam" id="PF13534">
    <property type="entry name" value="Fer4_17"/>
    <property type="match status" value="1"/>
</dbReference>
<dbReference type="Pfam" id="PF02754">
    <property type="entry name" value="CCG"/>
    <property type="match status" value="1"/>
</dbReference>
<dbReference type="GO" id="GO:0005886">
    <property type="term" value="C:plasma membrane"/>
    <property type="evidence" value="ECO:0007669"/>
    <property type="project" value="TreeGrafter"/>
</dbReference>
<accession>A0A0F9NFW7</accession>
<keyword evidence="3" id="KW-0560">Oxidoreductase</keyword>